<organism evidence="1 2">
    <name type="scientific">candidate division MSBL1 archaeon SCGC-AAA259D14</name>
    <dbReference type="NCBI Taxonomy" id="1698261"/>
    <lineage>
        <taxon>Archaea</taxon>
        <taxon>Methanobacteriati</taxon>
        <taxon>Methanobacteriota</taxon>
        <taxon>candidate division MSBL1</taxon>
    </lineage>
</organism>
<dbReference type="EMBL" id="LHXL01000019">
    <property type="protein sequence ID" value="KXA89896.1"/>
    <property type="molecule type" value="Genomic_DNA"/>
</dbReference>
<name>A0A133U6W0_9EURY</name>
<protein>
    <submittedName>
        <fullName evidence="1">Uncharacterized protein</fullName>
    </submittedName>
</protein>
<sequence length="79" mass="8844">MSKYGTKTNLKTSEVIKKAINFFGEGGLGLEITDMDSDRVCLKGAGGFVTVIACPNDETEVDIETREWDHQVKEFMREL</sequence>
<comment type="caution">
    <text evidence="1">The sequence shown here is derived from an EMBL/GenBank/DDBJ whole genome shotgun (WGS) entry which is preliminary data.</text>
</comment>
<evidence type="ECO:0000313" key="1">
    <source>
        <dbReference type="EMBL" id="KXA89896.1"/>
    </source>
</evidence>
<accession>A0A133U6W0</accession>
<dbReference type="AlphaFoldDB" id="A0A133U6W0"/>
<evidence type="ECO:0000313" key="2">
    <source>
        <dbReference type="Proteomes" id="UP000070589"/>
    </source>
</evidence>
<keyword evidence="2" id="KW-1185">Reference proteome</keyword>
<proteinExistence type="predicted"/>
<gene>
    <name evidence="1" type="ORF">AKJ62_02130</name>
</gene>
<dbReference type="Proteomes" id="UP000070589">
    <property type="component" value="Unassembled WGS sequence"/>
</dbReference>
<reference evidence="1 2" key="1">
    <citation type="journal article" date="2016" name="Sci. Rep.">
        <title>Metabolic traits of an uncultured archaeal lineage -MSBL1- from brine pools of the Red Sea.</title>
        <authorList>
            <person name="Mwirichia R."/>
            <person name="Alam I."/>
            <person name="Rashid M."/>
            <person name="Vinu M."/>
            <person name="Ba-Alawi W."/>
            <person name="Anthony Kamau A."/>
            <person name="Kamanda Ngugi D."/>
            <person name="Goker M."/>
            <person name="Klenk H.P."/>
            <person name="Bajic V."/>
            <person name="Stingl U."/>
        </authorList>
    </citation>
    <scope>NUCLEOTIDE SEQUENCE [LARGE SCALE GENOMIC DNA]</scope>
    <source>
        <strain evidence="1">SCGC-AAA259D14</strain>
    </source>
</reference>